<dbReference type="SUPFAM" id="SSF56219">
    <property type="entry name" value="DNase I-like"/>
    <property type="match status" value="1"/>
</dbReference>
<dbReference type="InterPro" id="IPR027124">
    <property type="entry name" value="Swc5/CFDP1/2"/>
</dbReference>
<name>A0A914VNF2_9BILA</name>
<feature type="region of interest" description="Disordered" evidence="1">
    <location>
        <begin position="62"/>
        <end position="97"/>
    </location>
</feature>
<dbReference type="WBParaSite" id="PSAMB.scaffold2160size24944.g16758.t1">
    <property type="protein sequence ID" value="PSAMB.scaffold2160size24944.g16758.t1"/>
    <property type="gene ID" value="PSAMB.scaffold2160size24944.g16758"/>
</dbReference>
<proteinExistence type="predicted"/>
<feature type="region of interest" description="Disordered" evidence="1">
    <location>
        <begin position="465"/>
        <end position="486"/>
    </location>
</feature>
<dbReference type="PANTHER" id="PTHR23227:SF67">
    <property type="entry name" value="CRANIOFACIAL DEVELOPMENT PROTEIN 2-LIKE"/>
    <property type="match status" value="1"/>
</dbReference>
<dbReference type="InterPro" id="IPR036691">
    <property type="entry name" value="Endo/exonu/phosph_ase_sf"/>
</dbReference>
<dbReference type="Gene3D" id="3.60.10.10">
    <property type="entry name" value="Endonuclease/exonuclease/phosphatase"/>
    <property type="match status" value="1"/>
</dbReference>
<evidence type="ECO:0000313" key="3">
    <source>
        <dbReference type="WBParaSite" id="PSAMB.scaffold2160size24944.g16758.t1"/>
    </source>
</evidence>
<sequence length="486" mass="54819">MQREVWQGLAPRQVQPSREGFIIGQHRRYPALRTAQPASRGGNHWAMTSIYPCLSPPHFVPAPSNGAGSANGERRSNLGTPGHLLDSDMNLPRPRPPPTRRVDLRLCTFNARSLCANSQLSLLMDECQRVKFDVIGLSETKRKEPLTATWRDGSGVFLGARKEDSISGGVGFIVAPHFLHRVRDVRIVSHRLAVLEFKVSPQLTGSLIQAYAPVLDADEQEHADFYDNLSDTVRECRSHYKFISGDFNARVGPRQDHEVYLGPHSNETRNESGERLAAFCEAHRLYHCNGFFEKRAEKQAKLDLLCSRQPRRRLLNPSIASTLAKLVPFNTSDDVNEDYCHLVETISQIGKQAMAPAPYHSTKRISDQTRKLLEKRRTADRTTAAYHALCKECQEAVQKDHKEFERSRLLSAAEARKSIKRAARDLAKYRSCIPCLKTSTGEQVTSRLHIEKEMQDYYSRLFQSSRPSTPCSPTPPCSTLPFLTSE</sequence>
<evidence type="ECO:0000313" key="2">
    <source>
        <dbReference type="Proteomes" id="UP000887566"/>
    </source>
</evidence>
<dbReference type="AlphaFoldDB" id="A0A914VNF2"/>
<reference evidence="3" key="1">
    <citation type="submission" date="2022-11" db="UniProtKB">
        <authorList>
            <consortium name="WormBaseParasite"/>
        </authorList>
    </citation>
    <scope>IDENTIFICATION</scope>
</reference>
<evidence type="ECO:0000256" key="1">
    <source>
        <dbReference type="SAM" id="MobiDB-lite"/>
    </source>
</evidence>
<protein>
    <submittedName>
        <fullName evidence="3">Endonuclease/exonuclease/phosphatase domain-containing protein</fullName>
    </submittedName>
</protein>
<accession>A0A914VNF2</accession>
<organism evidence="2 3">
    <name type="scientific">Plectus sambesii</name>
    <dbReference type="NCBI Taxonomy" id="2011161"/>
    <lineage>
        <taxon>Eukaryota</taxon>
        <taxon>Metazoa</taxon>
        <taxon>Ecdysozoa</taxon>
        <taxon>Nematoda</taxon>
        <taxon>Chromadorea</taxon>
        <taxon>Plectida</taxon>
        <taxon>Plectina</taxon>
        <taxon>Plectoidea</taxon>
        <taxon>Plectidae</taxon>
        <taxon>Plectus</taxon>
    </lineage>
</organism>
<keyword evidence="2" id="KW-1185">Reference proteome</keyword>
<dbReference type="Proteomes" id="UP000887566">
    <property type="component" value="Unplaced"/>
</dbReference>
<dbReference type="PANTHER" id="PTHR23227">
    <property type="entry name" value="BUCENTAUR RELATED"/>
    <property type="match status" value="1"/>
</dbReference>